<evidence type="ECO:0000259" key="10">
    <source>
        <dbReference type="PROSITE" id="PS50287"/>
    </source>
</evidence>
<keyword evidence="6" id="KW-0472">Membrane</keyword>
<evidence type="ECO:0000313" key="11">
    <source>
        <dbReference type="EnsemblMetazoa" id="Aqu2.1.03843_001"/>
    </source>
</evidence>
<dbReference type="EnsemblMetazoa" id="Aqu2.1.03843_001">
    <property type="protein sequence ID" value="Aqu2.1.03843_001"/>
    <property type="gene ID" value="Aqu2.1.03843"/>
</dbReference>
<evidence type="ECO:0000256" key="8">
    <source>
        <dbReference type="ARBA" id="ARBA00023180"/>
    </source>
</evidence>
<dbReference type="OrthoDB" id="532981at2759"/>
<keyword evidence="8" id="KW-0325">Glycoprotein</keyword>
<sequence>MCMNNVWGTICDHFWDEKDASVVCRMLGYSPYGASAIKDTYIEGIWYIHINDLNCTGTESSLWDCPMNGLHEYSCSHYDDAAVACQLTDVKYSTCTTGEVRLADGATEFEGRVEVCENRVWGSVCTVSSSNDGNAYTLCHELGYQGGIVLPNSNFGVSNDPILIYELSCGAFQSKLNTCVENKIELYGGPSSRHGNVRVCVNGSWVMVCGYNNTVIDNNLASVVCPALDTQLMCYGNESSLFDCQYNTTGSCPNVYNAAVAVFCLLNDDYTSVNCTDGDIRLYGGSRPNQGILHVCSNGIWGTVCSNSKWNNIETDIACFQLGYYSYGHSSIRGTTNGLFPIIYSYFNCQGNEATLFSCSSGLHSSIQYCTNNVIKLNCE</sequence>
<comment type="subcellular location">
    <subcellularLocation>
        <location evidence="1">Membrane</location>
        <topology evidence="1">Single-pass membrane protein</topology>
    </subcellularLocation>
</comment>
<feature type="domain" description="SRCR" evidence="10">
    <location>
        <begin position="100"/>
        <end position="226"/>
    </location>
</feature>
<accession>A0A1X7SP27</accession>
<keyword evidence="7 9" id="KW-1015">Disulfide bond</keyword>
<organism evidence="11">
    <name type="scientific">Amphimedon queenslandica</name>
    <name type="common">Sponge</name>
    <dbReference type="NCBI Taxonomy" id="400682"/>
    <lineage>
        <taxon>Eukaryota</taxon>
        <taxon>Metazoa</taxon>
        <taxon>Porifera</taxon>
        <taxon>Demospongiae</taxon>
        <taxon>Heteroscleromorpha</taxon>
        <taxon>Haplosclerida</taxon>
        <taxon>Niphatidae</taxon>
        <taxon>Amphimedon</taxon>
    </lineage>
</organism>
<dbReference type="Gene3D" id="3.10.250.10">
    <property type="entry name" value="SRCR-like domain"/>
    <property type="match status" value="4"/>
</dbReference>
<feature type="disulfide bond" evidence="9">
    <location>
        <begin position="24"/>
        <end position="85"/>
    </location>
</feature>
<keyword evidence="5" id="KW-1133">Transmembrane helix</keyword>
<reference evidence="11" key="1">
    <citation type="submission" date="2017-05" db="UniProtKB">
        <authorList>
            <consortium name="EnsemblMetazoa"/>
        </authorList>
    </citation>
    <scope>IDENTIFICATION</scope>
</reference>
<feature type="disulfide bond" evidence="9">
    <location>
        <begin position="169"/>
        <end position="179"/>
    </location>
</feature>
<evidence type="ECO:0000256" key="4">
    <source>
        <dbReference type="ARBA" id="ARBA00022737"/>
    </source>
</evidence>
<dbReference type="SUPFAM" id="SSF56487">
    <property type="entry name" value="SRCR-like"/>
    <property type="match status" value="4"/>
</dbReference>
<proteinExistence type="predicted"/>
<dbReference type="Pfam" id="PF00530">
    <property type="entry name" value="SRCR"/>
    <property type="match status" value="3"/>
</dbReference>
<evidence type="ECO:0000256" key="7">
    <source>
        <dbReference type="ARBA" id="ARBA00023157"/>
    </source>
</evidence>
<dbReference type="PRINTS" id="PR00258">
    <property type="entry name" value="SPERACTRCPTR"/>
</dbReference>
<dbReference type="FunFam" id="3.10.250.10:FF:000001">
    <property type="entry name" value="Lysyl oxidase 4 isoform X1"/>
    <property type="match status" value="1"/>
</dbReference>
<evidence type="ECO:0000256" key="1">
    <source>
        <dbReference type="ARBA" id="ARBA00004167"/>
    </source>
</evidence>
<feature type="disulfide bond" evidence="9">
    <location>
        <begin position="349"/>
        <end position="359"/>
    </location>
</feature>
<feature type="domain" description="SRCR" evidence="10">
    <location>
        <begin position="1"/>
        <end position="86"/>
    </location>
</feature>
<dbReference type="PANTHER" id="PTHR48071:SF18">
    <property type="entry name" value="DELETED IN MALIGNANT BRAIN TUMORS 1 PROTEIN-RELATED"/>
    <property type="match status" value="1"/>
</dbReference>
<dbReference type="FunFam" id="3.10.250.10:FF:000016">
    <property type="entry name" value="Scavenger receptor cysteine-rich protein type 12"/>
    <property type="match status" value="1"/>
</dbReference>
<comment type="caution">
    <text evidence="9">Lacks conserved residue(s) required for the propagation of feature annotation.</text>
</comment>
<feature type="disulfide bond" evidence="9">
    <location>
        <begin position="11"/>
        <end position="75"/>
    </location>
</feature>
<name>A0A1X7SP27_AMPQE</name>
<dbReference type="PROSITE" id="PS50287">
    <property type="entry name" value="SRCR_2"/>
    <property type="match status" value="3"/>
</dbReference>
<dbReference type="GO" id="GO:0016020">
    <property type="term" value="C:membrane"/>
    <property type="evidence" value="ECO:0007669"/>
    <property type="project" value="UniProtKB-SubCell"/>
</dbReference>
<keyword evidence="2" id="KW-0812">Transmembrane</keyword>
<feature type="domain" description="SRCR" evidence="10">
    <location>
        <begin position="280"/>
        <end position="380"/>
    </location>
</feature>
<dbReference type="PANTHER" id="PTHR48071">
    <property type="entry name" value="SRCR DOMAIN-CONTAINING PROTEIN"/>
    <property type="match status" value="1"/>
</dbReference>
<dbReference type="InterPro" id="IPR036772">
    <property type="entry name" value="SRCR-like_dom_sf"/>
</dbReference>
<dbReference type="SMART" id="SM00202">
    <property type="entry name" value="SR"/>
    <property type="match status" value="3"/>
</dbReference>
<evidence type="ECO:0000256" key="2">
    <source>
        <dbReference type="ARBA" id="ARBA00022692"/>
    </source>
</evidence>
<protein>
    <recommendedName>
        <fullName evidence="10">SRCR domain-containing protein</fullName>
    </recommendedName>
</protein>
<evidence type="ECO:0000256" key="6">
    <source>
        <dbReference type="ARBA" id="ARBA00023136"/>
    </source>
</evidence>
<dbReference type="InterPro" id="IPR001190">
    <property type="entry name" value="SRCR"/>
</dbReference>
<keyword evidence="4" id="KW-0677">Repeat</keyword>
<dbReference type="STRING" id="400682.A0A1X7SP27"/>
<dbReference type="InParanoid" id="A0A1X7SP27"/>
<feature type="disulfide bond" evidence="9">
    <location>
        <begin position="55"/>
        <end position="65"/>
    </location>
</feature>
<evidence type="ECO:0000256" key="3">
    <source>
        <dbReference type="ARBA" id="ARBA00022729"/>
    </source>
</evidence>
<evidence type="ECO:0000256" key="9">
    <source>
        <dbReference type="PROSITE-ProRule" id="PRU00196"/>
    </source>
</evidence>
<keyword evidence="3" id="KW-0732">Signal</keyword>
<evidence type="ECO:0000256" key="5">
    <source>
        <dbReference type="ARBA" id="ARBA00022989"/>
    </source>
</evidence>
<dbReference type="AlphaFoldDB" id="A0A1X7SP27"/>